<reference evidence="1 2" key="1">
    <citation type="journal article" date="2012" name="MBio">
        <title>Comparative genome analysis of three eukaryotic parasites with differing abilities to transform leukocytes reveals key mediators of Theileria-induced leukocyte transformation.</title>
        <authorList>
            <person name="Hayashida K."/>
            <person name="Hara Y."/>
            <person name="Abe T."/>
            <person name="Yamasaki C."/>
            <person name="Toyoda A."/>
            <person name="Kosuge T."/>
            <person name="Suzuki Y."/>
            <person name="Sato Y."/>
            <person name="Kawashima S."/>
            <person name="Katayama T."/>
            <person name="Wakaguri H."/>
            <person name="Inoue N."/>
            <person name="Homma K."/>
            <person name="Tada-Umezaki M."/>
            <person name="Yagi Y."/>
            <person name="Fujii Y."/>
            <person name="Habara T."/>
            <person name="Kanehisa M."/>
            <person name="Watanabe H."/>
            <person name="Ito K."/>
            <person name="Gojobori T."/>
            <person name="Sugawara H."/>
            <person name="Imanishi T."/>
            <person name="Weir W."/>
            <person name="Gardner M."/>
            <person name="Pain A."/>
            <person name="Shiels B."/>
            <person name="Hattori M."/>
            <person name="Nene V."/>
            <person name="Sugimoto C."/>
        </authorList>
    </citation>
    <scope>NUCLEOTIDE SEQUENCE [LARGE SCALE GENOMIC DNA]</scope>
    <source>
        <strain evidence="1 2">Shintoku</strain>
    </source>
</reference>
<dbReference type="KEGG" id="tot:TOT_030000438"/>
<evidence type="ECO:0000313" key="2">
    <source>
        <dbReference type="Proteomes" id="UP000003786"/>
    </source>
</evidence>
<dbReference type="Proteomes" id="UP000003786">
    <property type="component" value="Chromosome 3"/>
</dbReference>
<dbReference type="EMBL" id="AP011948">
    <property type="protein sequence ID" value="BAM41175.1"/>
    <property type="molecule type" value="Genomic_DNA"/>
</dbReference>
<dbReference type="GeneID" id="20715617"/>
<evidence type="ECO:0000313" key="1">
    <source>
        <dbReference type="EMBL" id="BAM41175.1"/>
    </source>
</evidence>
<dbReference type="RefSeq" id="XP_009691476.1">
    <property type="nucleotide sequence ID" value="XM_009693181.1"/>
</dbReference>
<protein>
    <submittedName>
        <fullName evidence="1">Uncharacterized protein</fullName>
    </submittedName>
</protein>
<name>J4D940_THEOR</name>
<dbReference type="VEuPathDB" id="PiroplasmaDB:TOT_030000438"/>
<keyword evidence="2" id="KW-1185">Reference proteome</keyword>
<organism evidence="1 2">
    <name type="scientific">Theileria orientalis strain Shintoku</name>
    <dbReference type="NCBI Taxonomy" id="869250"/>
    <lineage>
        <taxon>Eukaryota</taxon>
        <taxon>Sar</taxon>
        <taxon>Alveolata</taxon>
        <taxon>Apicomplexa</taxon>
        <taxon>Aconoidasida</taxon>
        <taxon>Piroplasmida</taxon>
        <taxon>Theileriidae</taxon>
        <taxon>Theileria</taxon>
    </lineage>
</organism>
<gene>
    <name evidence="1" type="ORF">TOT_030000438</name>
</gene>
<dbReference type="AlphaFoldDB" id="J4D940"/>
<sequence>MLDAKFKLNQKILKVNRENTRIAKNRATKSLRQSLNVEG</sequence>
<proteinExistence type="predicted"/>
<accession>J4D940</accession>